<dbReference type="Pfam" id="PF12412">
    <property type="entry name" value="DUF3667"/>
    <property type="match status" value="1"/>
</dbReference>
<feature type="transmembrane region" description="Helical" evidence="1">
    <location>
        <begin position="239"/>
        <end position="256"/>
    </location>
</feature>
<keyword evidence="1" id="KW-0812">Transmembrane</keyword>
<protein>
    <submittedName>
        <fullName evidence="2">DUF3667 domain-containing protein</fullName>
    </submittedName>
</protein>
<name>A0ABR7TNA5_9BACT</name>
<dbReference type="Proteomes" id="UP000659124">
    <property type="component" value="Unassembled WGS sequence"/>
</dbReference>
<gene>
    <name evidence="2" type="ORF">ICL07_16410</name>
</gene>
<proteinExistence type="predicted"/>
<dbReference type="EMBL" id="JACVFC010000002">
    <property type="protein sequence ID" value="MBC9931970.1"/>
    <property type="molecule type" value="Genomic_DNA"/>
</dbReference>
<feature type="transmembrane region" description="Helical" evidence="1">
    <location>
        <begin position="177"/>
        <end position="195"/>
    </location>
</feature>
<dbReference type="InterPro" id="IPR022134">
    <property type="entry name" value="DUF3667"/>
</dbReference>
<keyword evidence="3" id="KW-1185">Reference proteome</keyword>
<feature type="transmembrane region" description="Helical" evidence="1">
    <location>
        <begin position="88"/>
        <end position="106"/>
    </location>
</feature>
<comment type="caution">
    <text evidence="2">The sequence shown here is derived from an EMBL/GenBank/DDBJ whole genome shotgun (WGS) entry which is preliminary data.</text>
</comment>
<sequence>MKTQPLRSDKNCLNCGTEVPERYCSHCGQENTVQHESFGHLVGHVVADIVHYDSQFLTTLKYLTIRPGFLSKEYWAGRRVRYVNPIKLYVFISFVFFLFLSTLTHSPGHTGGINGVRVNDMVGHYNGVKEFDSLQAALPPNKRLTGMELRWQRRLAELSEETRAGEDVITEMFMHNLPKIMFLLMPLFALMVKWTHRKRKLVYNDHAIFTIHMHSFLFIILLVGLVVRYFIHREQPLNLAYWGAFIYLVLALRNAYQQPVWKALLKGSLLFFAYMTIALTVFIAFILLVLSY</sequence>
<feature type="transmembrane region" description="Helical" evidence="1">
    <location>
        <begin position="268"/>
        <end position="290"/>
    </location>
</feature>
<keyword evidence="1" id="KW-0472">Membrane</keyword>
<evidence type="ECO:0000313" key="3">
    <source>
        <dbReference type="Proteomes" id="UP000659124"/>
    </source>
</evidence>
<reference evidence="2 3" key="1">
    <citation type="submission" date="2020-09" db="EMBL/GenBank/DDBJ databases">
        <title>Genome sequences of type strains of Chitinophaga qingshengii and Chitinophaga varians.</title>
        <authorList>
            <person name="Kittiwongwattana C."/>
        </authorList>
    </citation>
    <scope>NUCLEOTIDE SEQUENCE [LARGE SCALE GENOMIC DNA]</scope>
    <source>
        <strain evidence="2 3">JCM 30026</strain>
    </source>
</reference>
<evidence type="ECO:0000256" key="1">
    <source>
        <dbReference type="SAM" id="Phobius"/>
    </source>
</evidence>
<accession>A0ABR7TNA5</accession>
<feature type="transmembrane region" description="Helical" evidence="1">
    <location>
        <begin position="207"/>
        <end position="227"/>
    </location>
</feature>
<organism evidence="2 3">
    <name type="scientific">Chitinophaga qingshengii</name>
    <dbReference type="NCBI Taxonomy" id="1569794"/>
    <lineage>
        <taxon>Bacteria</taxon>
        <taxon>Pseudomonadati</taxon>
        <taxon>Bacteroidota</taxon>
        <taxon>Chitinophagia</taxon>
        <taxon>Chitinophagales</taxon>
        <taxon>Chitinophagaceae</taxon>
        <taxon>Chitinophaga</taxon>
    </lineage>
</organism>
<dbReference type="RefSeq" id="WP_188089108.1">
    <property type="nucleotide sequence ID" value="NZ_JACVFC010000002.1"/>
</dbReference>
<evidence type="ECO:0000313" key="2">
    <source>
        <dbReference type="EMBL" id="MBC9931970.1"/>
    </source>
</evidence>
<keyword evidence="1" id="KW-1133">Transmembrane helix</keyword>